<feature type="transmembrane region" description="Helical" evidence="5">
    <location>
        <begin position="55"/>
        <end position="77"/>
    </location>
</feature>
<evidence type="ECO:0000313" key="7">
    <source>
        <dbReference type="EMBL" id="MBE9077209.1"/>
    </source>
</evidence>
<evidence type="ECO:0000256" key="2">
    <source>
        <dbReference type="ARBA" id="ARBA00022692"/>
    </source>
</evidence>
<dbReference type="HAMAP" id="MF_01600">
    <property type="entry name" value="UPF0182"/>
    <property type="match status" value="1"/>
</dbReference>
<comment type="similarity">
    <text evidence="5">Belongs to the UPF0182 family.</text>
</comment>
<feature type="transmembrane region" description="Helical" evidence="5">
    <location>
        <begin position="231"/>
        <end position="251"/>
    </location>
</feature>
<dbReference type="RefSeq" id="WP_193905874.1">
    <property type="nucleotide sequence ID" value="NZ_JADEXG010000014.1"/>
</dbReference>
<dbReference type="Pfam" id="PF03699">
    <property type="entry name" value="UPF0182"/>
    <property type="match status" value="1"/>
</dbReference>
<evidence type="ECO:0000256" key="6">
    <source>
        <dbReference type="SAM" id="MobiDB-lite"/>
    </source>
</evidence>
<keyword evidence="1 5" id="KW-1003">Cell membrane</keyword>
<evidence type="ECO:0000313" key="8">
    <source>
        <dbReference type="Proteomes" id="UP000636505"/>
    </source>
</evidence>
<evidence type="ECO:0000256" key="1">
    <source>
        <dbReference type="ARBA" id="ARBA00022475"/>
    </source>
</evidence>
<keyword evidence="3 5" id="KW-1133">Transmembrane helix</keyword>
<accession>A0A8J7DQV6</accession>
<feature type="transmembrane region" description="Helical" evidence="5">
    <location>
        <begin position="145"/>
        <end position="163"/>
    </location>
</feature>
<sequence>MTAARFRKRTAPILAILLGLLLCGGMLQVGVGLWIDHSWFSALGYGRAWRLNRAAPWGLGITVFVSTALWLAINLRVAWPRPKQHWRGLIVVVASAIAAAVTMSRWFLVLVALFQQRVGIADPILQRDISFYLFSLPLLRQLQLWGWRVGAFTLCLIVLCYSVRLQRLSARAQERLGRQAQRHLLSLGGLILLLQAAGHWLARYVLMYSNRGAFAGANYTDVHAQMPVDGLLAGVAVAAAIALFYLALFAPELVYLKFSAGQPEWYWQPQQMTALLLVLGIYGLMALGGGVIYPDLVQRIVVVPNELERDRPYIEHNIAFTHRAYGLGEVEVRSFQVKDNLTSESLSRNQATLKNIRLWDNEPLLAAYRQLQEIRPYYQFPSVDVDRYPIGGSLRQVMHSARELDDDLIPERARTWVNDHFFYTHGYGLALSPVNVVTEVGLPDFFIQDIPPRATSPAAAAAFPLDNPAIYFGELTDHDVFVKTKAQELDYPKAEANIYATYQGTGGLPISQFWQRLVYAWHFGDWQILLSQELTPESRFLFRRQLSQRVKTLAPFLQYDQDPYLVIADSGLYWLIDAYTTSRYYPYSEPTPDNELNYIRNSVKVVVDAYNGSVDFYLADLQDPIIGLYQRIYPSLFKPLAAMSAELRSHIRYPNDLFEVQTQQYATYHMSDAQVFYNKEDPWQIPDQLRQGNRPGGEGGSSNWLLRPDTPSPPPTSKPMPPHYLILELSAIEAAGNPDRAARPSSDPSAEFVLLSAFTPANKQNLIAWMVARCDGEAYGKLLVYQFTRESLVFGPQQVEARISQNPAVAEQISLWNQQGSRVNRGNLLIIPVQQSLIYVQPLYLEAEDSKLPELTRVIAVYRDLVAMESSLEQALKALFEPSTEDVAVSRR</sequence>
<proteinExistence type="inferred from homology"/>
<reference evidence="7" key="1">
    <citation type="submission" date="2020-10" db="EMBL/GenBank/DDBJ databases">
        <authorList>
            <person name="Castelo-Branco R."/>
            <person name="Eusebio N."/>
            <person name="Adriana R."/>
            <person name="Vieira A."/>
            <person name="Brugerolle De Fraissinette N."/>
            <person name="Rezende De Castro R."/>
            <person name="Schneider M.P."/>
            <person name="Vasconcelos V."/>
            <person name="Leao P.N."/>
        </authorList>
    </citation>
    <scope>NUCLEOTIDE SEQUENCE</scope>
    <source>
        <strain evidence="7">LEGE 07310</strain>
    </source>
</reference>
<name>A0A8J7DQV6_9CYAN</name>
<evidence type="ECO:0000256" key="4">
    <source>
        <dbReference type="ARBA" id="ARBA00023136"/>
    </source>
</evidence>
<feature type="transmembrane region" description="Helical" evidence="5">
    <location>
        <begin position="12"/>
        <end position="35"/>
    </location>
</feature>
<dbReference type="EMBL" id="JADEXG010000014">
    <property type="protein sequence ID" value="MBE9077209.1"/>
    <property type="molecule type" value="Genomic_DNA"/>
</dbReference>
<keyword evidence="8" id="KW-1185">Reference proteome</keyword>
<dbReference type="GO" id="GO:0005886">
    <property type="term" value="C:plasma membrane"/>
    <property type="evidence" value="ECO:0007669"/>
    <property type="project" value="UniProtKB-SubCell"/>
</dbReference>
<protein>
    <recommendedName>
        <fullName evidence="5">UPF0182 protein IQ241_07860</fullName>
    </recommendedName>
</protein>
<feature type="transmembrane region" description="Helical" evidence="5">
    <location>
        <begin position="89"/>
        <end position="114"/>
    </location>
</feature>
<dbReference type="Proteomes" id="UP000636505">
    <property type="component" value="Unassembled WGS sequence"/>
</dbReference>
<evidence type="ECO:0000256" key="5">
    <source>
        <dbReference type="HAMAP-Rule" id="MF_01600"/>
    </source>
</evidence>
<dbReference type="AlphaFoldDB" id="A0A8J7DQV6"/>
<keyword evidence="4 5" id="KW-0472">Membrane</keyword>
<evidence type="ECO:0000256" key="3">
    <source>
        <dbReference type="ARBA" id="ARBA00022989"/>
    </source>
</evidence>
<feature type="transmembrane region" description="Helical" evidence="5">
    <location>
        <begin position="184"/>
        <end position="202"/>
    </location>
</feature>
<feature type="transmembrane region" description="Helical" evidence="5">
    <location>
        <begin position="272"/>
        <end position="293"/>
    </location>
</feature>
<feature type="region of interest" description="Disordered" evidence="6">
    <location>
        <begin position="686"/>
        <end position="719"/>
    </location>
</feature>
<organism evidence="7 8">
    <name type="scientific">Vasconcelosia minhoensis LEGE 07310</name>
    <dbReference type="NCBI Taxonomy" id="915328"/>
    <lineage>
        <taxon>Bacteria</taxon>
        <taxon>Bacillati</taxon>
        <taxon>Cyanobacteriota</taxon>
        <taxon>Cyanophyceae</taxon>
        <taxon>Nodosilineales</taxon>
        <taxon>Cymatolegaceae</taxon>
        <taxon>Vasconcelosia</taxon>
        <taxon>Vasconcelosia minhoensis</taxon>
    </lineage>
</organism>
<comment type="caution">
    <text evidence="7">The sequence shown here is derived from an EMBL/GenBank/DDBJ whole genome shotgun (WGS) entry which is preliminary data.</text>
</comment>
<dbReference type="PANTHER" id="PTHR39344:SF1">
    <property type="entry name" value="UPF0182 PROTEIN SLL1060"/>
    <property type="match status" value="1"/>
</dbReference>
<dbReference type="PANTHER" id="PTHR39344">
    <property type="entry name" value="UPF0182 PROTEIN SLL1060"/>
    <property type="match status" value="1"/>
</dbReference>
<gene>
    <name evidence="7" type="ORF">IQ241_07860</name>
</gene>
<dbReference type="GO" id="GO:0005576">
    <property type="term" value="C:extracellular region"/>
    <property type="evidence" value="ECO:0007669"/>
    <property type="project" value="TreeGrafter"/>
</dbReference>
<feature type="compositionally biased region" description="Pro residues" evidence="6">
    <location>
        <begin position="710"/>
        <end position="719"/>
    </location>
</feature>
<keyword evidence="2 5" id="KW-0812">Transmembrane</keyword>
<comment type="subcellular location">
    <subcellularLocation>
        <location evidence="5">Cell membrane</location>
        <topology evidence="5">Multi-pass membrane protein</topology>
    </subcellularLocation>
</comment>
<dbReference type="InterPro" id="IPR005372">
    <property type="entry name" value="UPF0182"/>
</dbReference>